<dbReference type="FunFam" id="3.40.350.10:FF:000003">
    <property type="entry name" value="Xaa-pro aminopeptidase P"/>
    <property type="match status" value="1"/>
</dbReference>
<feature type="domain" description="Creatinase N-terminal" evidence="5">
    <location>
        <begin position="51"/>
        <end position="174"/>
    </location>
</feature>
<protein>
    <submittedName>
        <fullName evidence="7">Uncharacterized protein</fullName>
    </submittedName>
</protein>
<dbReference type="AlphaFoldDB" id="A0ABD1CAI0"/>
<dbReference type="InterPro" id="IPR000587">
    <property type="entry name" value="Creatinase_N"/>
</dbReference>
<reference evidence="7 8" key="1">
    <citation type="submission" date="2024-05" db="EMBL/GenBank/DDBJ databases">
        <title>Culex pipiens pipiens assembly and annotation.</title>
        <authorList>
            <person name="Alout H."/>
            <person name="Durand T."/>
        </authorList>
    </citation>
    <scope>NUCLEOTIDE SEQUENCE [LARGE SCALE GENOMIC DNA]</scope>
    <source>
        <strain evidence="7">HA-2024</strain>
        <tissue evidence="7">Whole body</tissue>
    </source>
</reference>
<dbReference type="GO" id="GO:0004177">
    <property type="term" value="F:aminopeptidase activity"/>
    <property type="evidence" value="ECO:0007669"/>
    <property type="project" value="UniProtKB-ARBA"/>
</dbReference>
<dbReference type="Gene3D" id="3.90.230.10">
    <property type="entry name" value="Creatinase/methionine aminopeptidase superfamily"/>
    <property type="match status" value="1"/>
</dbReference>
<dbReference type="GO" id="GO:0046872">
    <property type="term" value="F:metal ion binding"/>
    <property type="evidence" value="ECO:0007669"/>
    <property type="project" value="UniProtKB-KW"/>
</dbReference>
<dbReference type="Gene3D" id="3.40.350.10">
    <property type="entry name" value="Creatinase/prolidase N-terminal domain"/>
    <property type="match status" value="2"/>
</dbReference>
<dbReference type="PANTHER" id="PTHR43763">
    <property type="entry name" value="XAA-PRO AMINOPEPTIDASE 1"/>
    <property type="match status" value="1"/>
</dbReference>
<evidence type="ECO:0000259" key="6">
    <source>
        <dbReference type="Pfam" id="PF16188"/>
    </source>
</evidence>
<dbReference type="InterPro" id="IPR050422">
    <property type="entry name" value="X-Pro_aminopeptidase_P"/>
</dbReference>
<keyword evidence="8" id="KW-1185">Reference proteome</keyword>
<dbReference type="SUPFAM" id="SSF53092">
    <property type="entry name" value="Creatinase/prolidase N-terminal domain"/>
    <property type="match status" value="1"/>
</dbReference>
<dbReference type="CDD" id="cd01085">
    <property type="entry name" value="APP"/>
    <property type="match status" value="1"/>
</dbReference>
<evidence type="ECO:0000256" key="1">
    <source>
        <dbReference type="ARBA" id="ARBA00008766"/>
    </source>
</evidence>
<dbReference type="PANTHER" id="PTHR43763:SF20">
    <property type="entry name" value="XAA-PRO AMINOPEPTIDASE APEPP"/>
    <property type="match status" value="1"/>
</dbReference>
<evidence type="ECO:0000313" key="8">
    <source>
        <dbReference type="Proteomes" id="UP001562425"/>
    </source>
</evidence>
<gene>
    <name evidence="7" type="ORF">pipiens_018706</name>
</gene>
<dbReference type="Pfam" id="PF16189">
    <property type="entry name" value="Creatinase_N_2"/>
    <property type="match status" value="1"/>
</dbReference>
<feature type="domain" description="Peptidase M24" evidence="4">
    <location>
        <begin position="353"/>
        <end position="568"/>
    </location>
</feature>
<keyword evidence="2" id="KW-0479">Metal-binding</keyword>
<comment type="similarity">
    <text evidence="1">Belongs to the peptidase M24B family.</text>
</comment>
<evidence type="ECO:0000256" key="2">
    <source>
        <dbReference type="ARBA" id="ARBA00022723"/>
    </source>
</evidence>
<feature type="domain" description="Peptidase M24 C-terminal" evidence="6">
    <location>
        <begin position="582"/>
        <end position="645"/>
    </location>
</feature>
<dbReference type="InterPro" id="IPR000994">
    <property type="entry name" value="Pept_M24"/>
</dbReference>
<dbReference type="PROSITE" id="PS51257">
    <property type="entry name" value="PROKAR_LIPOPROTEIN"/>
    <property type="match status" value="1"/>
</dbReference>
<dbReference type="Proteomes" id="UP001562425">
    <property type="component" value="Unassembled WGS sequence"/>
</dbReference>
<dbReference type="InterPro" id="IPR033740">
    <property type="entry name" value="Pept_M24B"/>
</dbReference>
<dbReference type="SUPFAM" id="SSF55920">
    <property type="entry name" value="Creatinase/aminopeptidase"/>
    <property type="match status" value="1"/>
</dbReference>
<dbReference type="EMBL" id="JBEHCU010014469">
    <property type="protein sequence ID" value="KAL1373348.1"/>
    <property type="molecule type" value="Genomic_DNA"/>
</dbReference>
<dbReference type="InterPro" id="IPR032416">
    <property type="entry name" value="Peptidase_M24_C"/>
</dbReference>
<sequence>MKNTRKRYLIGVSALLIIAVGCGVALGRALNGDDDSMFDDTPKSMEEILTEIRSLMQDYSVTAYIVPSVDAHNSEYLSLHDRRLQYVTNFTGSAGTAIITLEGAALWTDSRYHLQAEAQLDSAHWTLMKEGVPGVPSRDQWLLEHLPAGSQVGTDPFLISSTEFDRMARALATGGNRLITLERNLVDIVWNNRPAQTAGPLIPLEIKYSGKRSSEKIADLRVELTANKAAAIVVNGLDEIAWLLNLRGSDIRYNPVFFAYVIVSPSQIMLFTNPDRINETIRDHFKSEGITVNVRDYGDILSGIEDYVEDGGKLIIASSCSQAIYAHIPADQRVQLYSIIASKKAVKNSVEAEGMRKAHVRDGAAVVRYLHWLEENVDSANVTELSGAAKLREFRSVQENFVDLSFTAISAFGSNGAIVHYSPTEETDALITRDSIYLIDSGGQYWDGTTDITRSVHMGTPTAFQKETFTRVLKGFLSLVTAIFPNKTSGTFFDAMARRALWDVGLDYGHGTGHGIGSFLGVHEYPPSIVSSTTPSNQGLQENMFTSNEPGYYEANQFGIRIEDIVQVVKANAPHDFGGRGALTFHTNTVVPLQTKLMDVALMSEREVEIVNKYHERVLREVGPLLLEQEANEAYVWLGKQTQPIGKS</sequence>
<dbReference type="FunFam" id="3.90.230.10:FF:000009">
    <property type="entry name" value="xaa-Pro aminopeptidase 2"/>
    <property type="match status" value="1"/>
</dbReference>
<keyword evidence="3" id="KW-0378">Hydrolase</keyword>
<organism evidence="7 8">
    <name type="scientific">Culex pipiens pipiens</name>
    <name type="common">Northern house mosquito</name>
    <dbReference type="NCBI Taxonomy" id="38569"/>
    <lineage>
        <taxon>Eukaryota</taxon>
        <taxon>Metazoa</taxon>
        <taxon>Ecdysozoa</taxon>
        <taxon>Arthropoda</taxon>
        <taxon>Hexapoda</taxon>
        <taxon>Insecta</taxon>
        <taxon>Pterygota</taxon>
        <taxon>Neoptera</taxon>
        <taxon>Endopterygota</taxon>
        <taxon>Diptera</taxon>
        <taxon>Nematocera</taxon>
        <taxon>Culicoidea</taxon>
        <taxon>Culicidae</taxon>
        <taxon>Culicinae</taxon>
        <taxon>Culicini</taxon>
        <taxon>Culex</taxon>
        <taxon>Culex</taxon>
    </lineage>
</organism>
<dbReference type="Pfam" id="PF00557">
    <property type="entry name" value="Peptidase_M24"/>
    <property type="match status" value="1"/>
</dbReference>
<evidence type="ECO:0000259" key="4">
    <source>
        <dbReference type="Pfam" id="PF00557"/>
    </source>
</evidence>
<comment type="caution">
    <text evidence="7">The sequence shown here is derived from an EMBL/GenBank/DDBJ whole genome shotgun (WGS) entry which is preliminary data.</text>
</comment>
<dbReference type="Pfam" id="PF01321">
    <property type="entry name" value="Creatinase_N"/>
    <property type="match status" value="1"/>
</dbReference>
<dbReference type="Pfam" id="PF16188">
    <property type="entry name" value="Peptidase_M24_C"/>
    <property type="match status" value="1"/>
</dbReference>
<evidence type="ECO:0000259" key="5">
    <source>
        <dbReference type="Pfam" id="PF01321"/>
    </source>
</evidence>
<name>A0ABD1CAI0_CULPP</name>
<dbReference type="InterPro" id="IPR029149">
    <property type="entry name" value="Creatin/AminoP/Spt16_N"/>
</dbReference>
<proteinExistence type="inferred from homology"/>
<accession>A0ABD1CAI0</accession>
<dbReference type="InterPro" id="IPR036005">
    <property type="entry name" value="Creatinase/aminopeptidase-like"/>
</dbReference>
<evidence type="ECO:0000313" key="7">
    <source>
        <dbReference type="EMBL" id="KAL1373348.1"/>
    </source>
</evidence>
<evidence type="ECO:0000256" key="3">
    <source>
        <dbReference type="ARBA" id="ARBA00022801"/>
    </source>
</evidence>